<gene>
    <name evidence="1" type="ORF">glysoja_031783</name>
</gene>
<evidence type="ECO:0000313" key="1">
    <source>
        <dbReference type="EMBL" id="KHN33921.1"/>
    </source>
</evidence>
<dbReference type="Pfam" id="PF02358">
    <property type="entry name" value="Trehalose_PPase"/>
    <property type="match status" value="1"/>
</dbReference>
<proteinExistence type="predicted"/>
<dbReference type="Gene3D" id="3.40.50.1000">
    <property type="entry name" value="HAD superfamily/HAD-like"/>
    <property type="match status" value="1"/>
</dbReference>
<dbReference type="InterPro" id="IPR023214">
    <property type="entry name" value="HAD_sf"/>
</dbReference>
<sequence>MSPPLFRHRHHRHCFALLRDQVRKRYVMCYLLLLVCWYENSNDVFPIYIGDDRTDEDAFRVTNVATPS</sequence>
<organism evidence="1">
    <name type="scientific">Glycine soja</name>
    <name type="common">Wild soybean</name>
    <dbReference type="NCBI Taxonomy" id="3848"/>
    <lineage>
        <taxon>Eukaryota</taxon>
        <taxon>Viridiplantae</taxon>
        <taxon>Streptophyta</taxon>
        <taxon>Embryophyta</taxon>
        <taxon>Tracheophyta</taxon>
        <taxon>Spermatophyta</taxon>
        <taxon>Magnoliopsida</taxon>
        <taxon>eudicotyledons</taxon>
        <taxon>Gunneridae</taxon>
        <taxon>Pentapetalae</taxon>
        <taxon>rosids</taxon>
        <taxon>fabids</taxon>
        <taxon>Fabales</taxon>
        <taxon>Fabaceae</taxon>
        <taxon>Papilionoideae</taxon>
        <taxon>50 kb inversion clade</taxon>
        <taxon>NPAAA clade</taxon>
        <taxon>indigoferoid/millettioid clade</taxon>
        <taxon>Phaseoleae</taxon>
        <taxon>Glycine</taxon>
        <taxon>Glycine subgen. Soja</taxon>
    </lineage>
</organism>
<reference evidence="1" key="1">
    <citation type="submission" date="2014-07" db="EMBL/GenBank/DDBJ databases">
        <title>Identification of a novel salt tolerance gene in wild soybean by whole-genome sequencing.</title>
        <authorList>
            <person name="Lam H.-M."/>
            <person name="Qi X."/>
            <person name="Li M.-W."/>
            <person name="Liu X."/>
            <person name="Xie M."/>
            <person name="Ni M."/>
            <person name="Xu X."/>
        </authorList>
    </citation>
    <scope>NUCLEOTIDE SEQUENCE [LARGE SCALE GENOMIC DNA]</scope>
    <source>
        <tissue evidence="1">Root</tissue>
    </source>
</reference>
<dbReference type="InterPro" id="IPR003337">
    <property type="entry name" value="Trehalose_PPase"/>
</dbReference>
<protein>
    <submittedName>
        <fullName evidence="1">Uncharacterized protein</fullName>
    </submittedName>
</protein>
<accession>A0A0B2RH36</accession>
<name>A0A0B2RH36_GLYSO</name>
<dbReference type="Proteomes" id="UP000053555">
    <property type="component" value="Unassembled WGS sequence"/>
</dbReference>
<dbReference type="EMBL" id="KN649412">
    <property type="protein sequence ID" value="KHN33921.1"/>
    <property type="molecule type" value="Genomic_DNA"/>
</dbReference>
<dbReference type="AlphaFoldDB" id="A0A0B2RH36"/>
<dbReference type="GO" id="GO:0005992">
    <property type="term" value="P:trehalose biosynthetic process"/>
    <property type="evidence" value="ECO:0007669"/>
    <property type="project" value="InterPro"/>
</dbReference>